<feature type="domain" description="CheB-type methylesterase" evidence="7">
    <location>
        <begin position="159"/>
        <end position="344"/>
    </location>
</feature>
<comment type="domain">
    <text evidence="3">Contains a C-terminal catalytic domain, and an N-terminal region which modulates catalytic activity.</text>
</comment>
<dbReference type="InterPro" id="IPR011006">
    <property type="entry name" value="CheY-like_superfamily"/>
</dbReference>
<dbReference type="EC" id="3.1.1.61" evidence="3"/>
<feature type="domain" description="Response regulatory" evidence="6">
    <location>
        <begin position="5"/>
        <end position="121"/>
    </location>
</feature>
<feature type="active site" evidence="3 4">
    <location>
        <position position="289"/>
    </location>
</feature>
<feature type="active site" evidence="3 4">
    <location>
        <position position="165"/>
    </location>
</feature>
<comment type="catalytic activity">
    <reaction evidence="2 3">
        <text>[protein]-L-glutamate 5-O-methyl ester + H2O = L-glutamyl-[protein] + methanol + H(+)</text>
        <dbReference type="Rhea" id="RHEA:23236"/>
        <dbReference type="Rhea" id="RHEA-COMP:10208"/>
        <dbReference type="Rhea" id="RHEA-COMP:10311"/>
        <dbReference type="ChEBI" id="CHEBI:15377"/>
        <dbReference type="ChEBI" id="CHEBI:15378"/>
        <dbReference type="ChEBI" id="CHEBI:17790"/>
        <dbReference type="ChEBI" id="CHEBI:29973"/>
        <dbReference type="ChEBI" id="CHEBI:82795"/>
        <dbReference type="EC" id="3.1.1.61"/>
    </reaction>
</comment>
<organism evidence="8 9">
    <name type="scientific">Agaribacillus aureus</name>
    <dbReference type="NCBI Taxonomy" id="3051825"/>
    <lineage>
        <taxon>Bacteria</taxon>
        <taxon>Pseudomonadati</taxon>
        <taxon>Bacteroidota</taxon>
        <taxon>Cytophagia</taxon>
        <taxon>Cytophagales</taxon>
        <taxon>Splendidivirgaceae</taxon>
        <taxon>Agaribacillus</taxon>
    </lineage>
</organism>
<dbReference type="CDD" id="cd17541">
    <property type="entry name" value="REC_CheB-like"/>
    <property type="match status" value="1"/>
</dbReference>
<evidence type="ECO:0000256" key="4">
    <source>
        <dbReference type="PROSITE-ProRule" id="PRU00050"/>
    </source>
</evidence>
<comment type="function">
    <text evidence="3">Involved in chemotaxis. Part of a chemotaxis signal transduction system that modulates chemotaxis in response to various stimuli. Catalyzes the demethylation of specific methylglutamate residues introduced into the chemoreceptors (methyl-accepting chemotaxis proteins or MCP) by CheR. Also mediates the irreversible deamidation of specific glutamine residues to glutamic acid.</text>
</comment>
<evidence type="ECO:0000259" key="7">
    <source>
        <dbReference type="PROSITE" id="PS50122"/>
    </source>
</evidence>
<feature type="active site" evidence="3 4">
    <location>
        <position position="192"/>
    </location>
</feature>
<dbReference type="PROSITE" id="PS50122">
    <property type="entry name" value="CHEB"/>
    <property type="match status" value="1"/>
</dbReference>
<dbReference type="EC" id="3.5.1.44" evidence="3"/>
<evidence type="ECO:0000313" key="9">
    <source>
        <dbReference type="Proteomes" id="UP001172083"/>
    </source>
</evidence>
<dbReference type="InterPro" id="IPR008248">
    <property type="entry name" value="CheB-like"/>
</dbReference>
<accession>A0ABT8L6S1</accession>
<keyword evidence="3 5" id="KW-0597">Phosphoprotein</keyword>
<comment type="subcellular location">
    <subcellularLocation>
        <location evidence="3">Cytoplasm</location>
    </subcellularLocation>
</comment>
<dbReference type="Gene3D" id="3.40.50.2300">
    <property type="match status" value="1"/>
</dbReference>
<dbReference type="InterPro" id="IPR001789">
    <property type="entry name" value="Sig_transdc_resp-reg_receiver"/>
</dbReference>
<sequence length="344" mass="37455">MGKIKTLLIEDSVFMRLLISDLLTSDPEIELVGTAKNGKEGVQKVQHLHPDVVITDMIMPDYDGLYAVKNIMKKSPLPIILLSSLDRANAEVFDALNAGAFDFVDKPQTKNKDDFKAVLTKLKERIKAANGLNSRVLGKQVEKTNHHFHTFGSILQYDILVVGSSTGGPNAIESVLTQLPGNLAIPVVIVQHMPHRFLESYTSRLATLLPLKVKLARRGEKLAPGIIYVAPGDGNMMIKADREGNPVFRYCRKIYRQFNHPSVDCMFESVASFYGSKAIGVILTGMGKDGSEGLLQIKKNGGLTIAQGPKSCVVNGMPSAAVKIGAADYVVELAEIPGFVMSCF</sequence>
<keyword evidence="1 3" id="KW-0378">Hydrolase</keyword>
<dbReference type="Pfam" id="PF01339">
    <property type="entry name" value="CheB_methylest"/>
    <property type="match status" value="1"/>
</dbReference>
<dbReference type="SUPFAM" id="SSF52172">
    <property type="entry name" value="CheY-like"/>
    <property type="match status" value="1"/>
</dbReference>
<evidence type="ECO:0000313" key="8">
    <source>
        <dbReference type="EMBL" id="MDN5212717.1"/>
    </source>
</evidence>
<dbReference type="InterPro" id="IPR000673">
    <property type="entry name" value="Sig_transdc_resp-reg_Me-estase"/>
</dbReference>
<dbReference type="Pfam" id="PF00072">
    <property type="entry name" value="Response_reg"/>
    <property type="match status" value="1"/>
</dbReference>
<dbReference type="SMART" id="SM00448">
    <property type="entry name" value="REC"/>
    <property type="match status" value="1"/>
</dbReference>
<dbReference type="PROSITE" id="PS50110">
    <property type="entry name" value="RESPONSE_REGULATORY"/>
    <property type="match status" value="1"/>
</dbReference>
<keyword evidence="8" id="KW-0808">Transferase</keyword>
<evidence type="ECO:0000256" key="5">
    <source>
        <dbReference type="PROSITE-ProRule" id="PRU00169"/>
    </source>
</evidence>
<evidence type="ECO:0000256" key="3">
    <source>
        <dbReference type="HAMAP-Rule" id="MF_00099"/>
    </source>
</evidence>
<evidence type="ECO:0000259" key="6">
    <source>
        <dbReference type="PROSITE" id="PS50110"/>
    </source>
</evidence>
<comment type="similarity">
    <text evidence="3">Belongs to the CheB family.</text>
</comment>
<dbReference type="SUPFAM" id="SSF52738">
    <property type="entry name" value="Methylesterase CheB, C-terminal domain"/>
    <property type="match status" value="1"/>
</dbReference>
<reference evidence="8" key="1">
    <citation type="submission" date="2023-06" db="EMBL/GenBank/DDBJ databases">
        <title>Genomic of Agaribacillus aureum.</title>
        <authorList>
            <person name="Wang G."/>
        </authorList>
    </citation>
    <scope>NUCLEOTIDE SEQUENCE</scope>
    <source>
        <strain evidence="8">BMA12</strain>
    </source>
</reference>
<dbReference type="Gene3D" id="3.40.50.180">
    <property type="entry name" value="Methylesterase CheB, C-terminal domain"/>
    <property type="match status" value="1"/>
</dbReference>
<keyword evidence="8" id="KW-0489">Methyltransferase</keyword>
<dbReference type="InterPro" id="IPR035909">
    <property type="entry name" value="CheB_C"/>
</dbReference>
<keyword evidence="3" id="KW-0963">Cytoplasm</keyword>
<keyword evidence="3 4" id="KW-0145">Chemotaxis</keyword>
<feature type="modified residue" description="4-aspartylphosphate" evidence="3 5">
    <location>
        <position position="56"/>
    </location>
</feature>
<gene>
    <name evidence="3 8" type="primary">cheB</name>
    <name evidence="8" type="ORF">QQ020_11695</name>
</gene>
<dbReference type="PANTHER" id="PTHR42872:SF3">
    <property type="entry name" value="PROTEIN-GLUTAMATE METHYLESTERASE_PROTEIN-GLUTAMINE GLUTAMINASE 1"/>
    <property type="match status" value="1"/>
</dbReference>
<dbReference type="NCBIfam" id="NF001965">
    <property type="entry name" value="PRK00742.1"/>
    <property type="match status" value="1"/>
</dbReference>
<protein>
    <recommendedName>
        <fullName evidence="3">Protein-glutamate methylesterase/protein-glutamine glutaminase</fullName>
        <ecNumber evidence="3">3.1.1.61</ecNumber>
        <ecNumber evidence="3">3.5.1.44</ecNumber>
    </recommendedName>
</protein>
<dbReference type="GO" id="GO:0032259">
    <property type="term" value="P:methylation"/>
    <property type="evidence" value="ECO:0007669"/>
    <property type="project" value="UniProtKB-KW"/>
</dbReference>
<dbReference type="GO" id="GO:0008168">
    <property type="term" value="F:methyltransferase activity"/>
    <property type="evidence" value="ECO:0007669"/>
    <property type="project" value="UniProtKB-KW"/>
</dbReference>
<dbReference type="PIRSF" id="PIRSF000876">
    <property type="entry name" value="RR_chemtxs_CheB"/>
    <property type="match status" value="1"/>
</dbReference>
<dbReference type="HAMAP" id="MF_00099">
    <property type="entry name" value="CheB_chemtxs"/>
    <property type="match status" value="1"/>
</dbReference>
<dbReference type="GO" id="GO:0008984">
    <property type="term" value="F:protein-glutamate methylesterase activity"/>
    <property type="evidence" value="ECO:0007669"/>
    <property type="project" value="UniProtKB-EC"/>
</dbReference>
<keyword evidence="9" id="KW-1185">Reference proteome</keyword>
<dbReference type="RefSeq" id="WP_346758034.1">
    <property type="nucleotide sequence ID" value="NZ_JAUJEB010000001.1"/>
</dbReference>
<dbReference type="CDD" id="cd16432">
    <property type="entry name" value="CheB_Rec"/>
    <property type="match status" value="1"/>
</dbReference>
<evidence type="ECO:0000256" key="1">
    <source>
        <dbReference type="ARBA" id="ARBA00022801"/>
    </source>
</evidence>
<proteinExistence type="inferred from homology"/>
<evidence type="ECO:0000256" key="2">
    <source>
        <dbReference type="ARBA" id="ARBA00048267"/>
    </source>
</evidence>
<comment type="catalytic activity">
    <reaction evidence="3">
        <text>L-glutaminyl-[protein] + H2O = L-glutamyl-[protein] + NH4(+)</text>
        <dbReference type="Rhea" id="RHEA:16441"/>
        <dbReference type="Rhea" id="RHEA-COMP:10207"/>
        <dbReference type="Rhea" id="RHEA-COMP:10208"/>
        <dbReference type="ChEBI" id="CHEBI:15377"/>
        <dbReference type="ChEBI" id="CHEBI:28938"/>
        <dbReference type="ChEBI" id="CHEBI:29973"/>
        <dbReference type="ChEBI" id="CHEBI:30011"/>
        <dbReference type="EC" id="3.5.1.44"/>
    </reaction>
</comment>
<dbReference type="EMBL" id="JAUJEB010000001">
    <property type="protein sequence ID" value="MDN5212717.1"/>
    <property type="molecule type" value="Genomic_DNA"/>
</dbReference>
<comment type="caution">
    <text evidence="8">The sequence shown here is derived from an EMBL/GenBank/DDBJ whole genome shotgun (WGS) entry which is preliminary data.</text>
</comment>
<name>A0ABT8L6S1_9BACT</name>
<dbReference type="PANTHER" id="PTHR42872">
    <property type="entry name" value="PROTEIN-GLUTAMATE METHYLESTERASE/PROTEIN-GLUTAMINE GLUTAMINASE"/>
    <property type="match status" value="1"/>
</dbReference>
<dbReference type="Proteomes" id="UP001172083">
    <property type="component" value="Unassembled WGS sequence"/>
</dbReference>
<comment type="PTM">
    <text evidence="3">Phosphorylated by CheA. Phosphorylation of the N-terminal regulatory domain activates the methylesterase activity.</text>
</comment>